<dbReference type="Proteomes" id="UP000682733">
    <property type="component" value="Unassembled WGS sequence"/>
</dbReference>
<evidence type="ECO:0000313" key="1">
    <source>
        <dbReference type="EMBL" id="CAF0759639.1"/>
    </source>
</evidence>
<accession>A0A813Q0I8</accession>
<dbReference type="Proteomes" id="UP000677228">
    <property type="component" value="Unassembled WGS sequence"/>
</dbReference>
<reference evidence="1" key="1">
    <citation type="submission" date="2021-02" db="EMBL/GenBank/DDBJ databases">
        <authorList>
            <person name="Nowell W R."/>
        </authorList>
    </citation>
    <scope>NUCLEOTIDE SEQUENCE</scope>
</reference>
<dbReference type="EMBL" id="CAJOBC010000120">
    <property type="protein sequence ID" value="CAF3540333.1"/>
    <property type="molecule type" value="Genomic_DNA"/>
</dbReference>
<dbReference type="OrthoDB" id="10025263at2759"/>
<organism evidence="1 5">
    <name type="scientific">Didymodactylos carnosus</name>
    <dbReference type="NCBI Taxonomy" id="1234261"/>
    <lineage>
        <taxon>Eukaryota</taxon>
        <taxon>Metazoa</taxon>
        <taxon>Spiralia</taxon>
        <taxon>Gnathifera</taxon>
        <taxon>Rotifera</taxon>
        <taxon>Eurotatoria</taxon>
        <taxon>Bdelloidea</taxon>
        <taxon>Philodinida</taxon>
        <taxon>Philodinidae</taxon>
        <taxon>Didymodactylos</taxon>
    </lineage>
</organism>
<protein>
    <submittedName>
        <fullName evidence="1">Uncharacterized protein</fullName>
    </submittedName>
</protein>
<dbReference type="AlphaFoldDB" id="A0A813Q0I8"/>
<evidence type="ECO:0000313" key="2">
    <source>
        <dbReference type="EMBL" id="CAF1216370.1"/>
    </source>
</evidence>
<comment type="caution">
    <text evidence="1">The sequence shown here is derived from an EMBL/GenBank/DDBJ whole genome shotgun (WGS) entry which is preliminary data.</text>
</comment>
<gene>
    <name evidence="1" type="ORF">GPM918_LOCUS1311</name>
    <name evidence="2" type="ORF">OVA965_LOCUS24700</name>
    <name evidence="3" type="ORF">SRO942_LOCUS1311</name>
    <name evidence="4" type="ORF">TMI583_LOCUS25421</name>
</gene>
<dbReference type="Proteomes" id="UP000663829">
    <property type="component" value="Unassembled WGS sequence"/>
</dbReference>
<name>A0A813Q0I8_9BILA</name>
<dbReference type="EMBL" id="CAJOBA010036536">
    <property type="protein sequence ID" value="CAF4024808.1"/>
    <property type="molecule type" value="Genomic_DNA"/>
</dbReference>
<evidence type="ECO:0000313" key="4">
    <source>
        <dbReference type="EMBL" id="CAF4024808.1"/>
    </source>
</evidence>
<dbReference type="EMBL" id="CAJNOK010015000">
    <property type="protein sequence ID" value="CAF1216370.1"/>
    <property type="molecule type" value="Genomic_DNA"/>
</dbReference>
<evidence type="ECO:0000313" key="3">
    <source>
        <dbReference type="EMBL" id="CAF3540333.1"/>
    </source>
</evidence>
<dbReference type="Proteomes" id="UP000681722">
    <property type="component" value="Unassembled WGS sequence"/>
</dbReference>
<evidence type="ECO:0000313" key="5">
    <source>
        <dbReference type="Proteomes" id="UP000663829"/>
    </source>
</evidence>
<proteinExistence type="predicted"/>
<sequence length="230" mass="26551">MEKEVMTTQTIKPKTLTLLELCQSITNLRSSTNKMSLSPNTSHILTRRLYLHPLSKSKSSSLADIETRQHLNLEKKKLTRDRTHASHRGLAILSSRLPLKTRQTTVLNNLSNESHHRQIKHRLATDLDIIRNESVQFEDDDEYDYLSTPASSSTIITTSHSSKSDKWMKFNIWQHIDTVLQRPSPKQPPSTPLDMLSDYYIQGQSSLKNSMATRHSLRDKTIDESEEFFY</sequence>
<dbReference type="EMBL" id="CAJNOQ010000120">
    <property type="protein sequence ID" value="CAF0759639.1"/>
    <property type="molecule type" value="Genomic_DNA"/>
</dbReference>
<keyword evidence="5" id="KW-1185">Reference proteome</keyword>